<comment type="caution">
    <text evidence="3">The sequence shown here is derived from an EMBL/GenBank/DDBJ whole genome shotgun (WGS) entry which is preliminary data.</text>
</comment>
<dbReference type="InterPro" id="IPR000866">
    <property type="entry name" value="AhpC/TSA"/>
</dbReference>
<evidence type="ECO:0000313" key="4">
    <source>
        <dbReference type="Proteomes" id="UP000666915"/>
    </source>
</evidence>
<feature type="region of interest" description="Disordered" evidence="1">
    <location>
        <begin position="36"/>
        <end position="58"/>
    </location>
</feature>
<dbReference type="EMBL" id="JAGEOK010000024">
    <property type="protein sequence ID" value="MBO2442268.1"/>
    <property type="molecule type" value="Genomic_DNA"/>
</dbReference>
<evidence type="ECO:0000259" key="2">
    <source>
        <dbReference type="PROSITE" id="PS51352"/>
    </source>
</evidence>
<dbReference type="Gene3D" id="3.40.30.10">
    <property type="entry name" value="Glutaredoxin"/>
    <property type="match status" value="1"/>
</dbReference>
<dbReference type="InterPro" id="IPR013766">
    <property type="entry name" value="Thioredoxin_domain"/>
</dbReference>
<sequence>MEYLVAGLVLVVALTALNAALTAAVLRRWRARLGAPPAGRHHGPGASGGAPDLGIAPGDRMPEFTATTAAGATVTRDGLAGRPALLAFLSLDCPGCDDSVPELAEHARRVRDAGGRVLATVVGIEADASDLAARLAAVADHVVPEPLDAPVGTAFGVRFYPGFAHYGPDGVATAASVGLEGLGEAAPPSAPAARTAAP</sequence>
<feature type="domain" description="Thioredoxin" evidence="2">
    <location>
        <begin position="55"/>
        <end position="198"/>
    </location>
</feature>
<dbReference type="SUPFAM" id="SSF52833">
    <property type="entry name" value="Thioredoxin-like"/>
    <property type="match status" value="1"/>
</dbReference>
<name>A0ABS3R9C9_9ACTN</name>
<accession>A0ABS3R9C9</accession>
<dbReference type="Proteomes" id="UP000666915">
    <property type="component" value="Unassembled WGS sequence"/>
</dbReference>
<dbReference type="Pfam" id="PF00578">
    <property type="entry name" value="AhpC-TSA"/>
    <property type="match status" value="1"/>
</dbReference>
<organism evidence="3 4">
    <name type="scientific">Actinomadura nitritigenes</name>
    <dbReference type="NCBI Taxonomy" id="134602"/>
    <lineage>
        <taxon>Bacteria</taxon>
        <taxon>Bacillati</taxon>
        <taxon>Actinomycetota</taxon>
        <taxon>Actinomycetes</taxon>
        <taxon>Streptosporangiales</taxon>
        <taxon>Thermomonosporaceae</taxon>
        <taxon>Actinomadura</taxon>
    </lineage>
</organism>
<keyword evidence="4" id="KW-1185">Reference proteome</keyword>
<dbReference type="InterPro" id="IPR036249">
    <property type="entry name" value="Thioredoxin-like_sf"/>
</dbReference>
<evidence type="ECO:0000256" key="1">
    <source>
        <dbReference type="SAM" id="MobiDB-lite"/>
    </source>
</evidence>
<protein>
    <submittedName>
        <fullName evidence="3">Redoxin domain-containing protein</fullName>
    </submittedName>
</protein>
<evidence type="ECO:0000313" key="3">
    <source>
        <dbReference type="EMBL" id="MBO2442268.1"/>
    </source>
</evidence>
<proteinExistence type="predicted"/>
<dbReference type="RefSeq" id="WP_208270596.1">
    <property type="nucleotide sequence ID" value="NZ_BAAAGM010000017.1"/>
</dbReference>
<dbReference type="PROSITE" id="PS51352">
    <property type="entry name" value="THIOREDOXIN_2"/>
    <property type="match status" value="1"/>
</dbReference>
<gene>
    <name evidence="3" type="ORF">J4557_32560</name>
</gene>
<reference evidence="3 4" key="1">
    <citation type="submission" date="2021-03" db="EMBL/GenBank/DDBJ databases">
        <authorList>
            <person name="Kanchanasin P."/>
            <person name="Saeng-In P."/>
            <person name="Phongsopitanun W."/>
            <person name="Yuki M."/>
            <person name="Kudo T."/>
            <person name="Ohkuma M."/>
            <person name="Tanasupawat S."/>
        </authorList>
    </citation>
    <scope>NUCLEOTIDE SEQUENCE [LARGE SCALE GENOMIC DNA]</scope>
    <source>
        <strain evidence="3 4">L46</strain>
    </source>
</reference>